<dbReference type="Gene3D" id="1.10.150.120">
    <property type="entry name" value="[2Fe-2S]-binding domain"/>
    <property type="match status" value="1"/>
</dbReference>
<feature type="domain" description="FAD-binding PCMH-type" evidence="2">
    <location>
        <begin position="111"/>
        <end position="302"/>
    </location>
</feature>
<dbReference type="InterPro" id="IPR036683">
    <property type="entry name" value="CO_DH_flav_C_dom_sf"/>
</dbReference>
<dbReference type="GO" id="GO:0005506">
    <property type="term" value="F:iron ion binding"/>
    <property type="evidence" value="ECO:0007669"/>
    <property type="project" value="InterPro"/>
</dbReference>
<organism evidence="3 4">
    <name type="scientific">Capsicum annuum</name>
    <name type="common">Capsicum pepper</name>
    <dbReference type="NCBI Taxonomy" id="4072"/>
    <lineage>
        <taxon>Eukaryota</taxon>
        <taxon>Viridiplantae</taxon>
        <taxon>Streptophyta</taxon>
        <taxon>Embryophyta</taxon>
        <taxon>Tracheophyta</taxon>
        <taxon>Spermatophyta</taxon>
        <taxon>Magnoliopsida</taxon>
        <taxon>eudicotyledons</taxon>
        <taxon>Gunneridae</taxon>
        <taxon>Pentapetalae</taxon>
        <taxon>asterids</taxon>
        <taxon>lamiids</taxon>
        <taxon>Solanales</taxon>
        <taxon>Solanaceae</taxon>
        <taxon>Solanoideae</taxon>
        <taxon>Capsiceae</taxon>
        <taxon>Capsicum</taxon>
    </lineage>
</organism>
<comment type="caution">
    <text evidence="3">The sequence shown here is derived from an EMBL/GenBank/DDBJ whole genome shotgun (WGS) entry which is preliminary data.</text>
</comment>
<keyword evidence="4" id="KW-1185">Reference proteome</keyword>
<gene>
    <name evidence="3" type="ORF">T459_28429</name>
</gene>
<dbReference type="Pfam" id="PF03450">
    <property type="entry name" value="CO_deh_flav_C"/>
    <property type="match status" value="1"/>
</dbReference>
<dbReference type="PANTHER" id="PTHR11908">
    <property type="entry name" value="XANTHINE DEHYDROGENASE"/>
    <property type="match status" value="1"/>
</dbReference>
<dbReference type="Gramene" id="PHT68942">
    <property type="protein sequence ID" value="PHT68942"/>
    <property type="gene ID" value="T459_28429"/>
</dbReference>
<name>A0A2G2YGR2_CAPAN</name>
<dbReference type="Proteomes" id="UP000222542">
    <property type="component" value="Unassembled WGS sequence"/>
</dbReference>
<dbReference type="SUPFAM" id="SSF47741">
    <property type="entry name" value="CO dehydrogenase ISP C-domain like"/>
    <property type="match status" value="1"/>
</dbReference>
<dbReference type="AlphaFoldDB" id="A0A2G2YGR2"/>
<dbReference type="Pfam" id="PF00941">
    <property type="entry name" value="FAD_binding_5"/>
    <property type="match status" value="1"/>
</dbReference>
<dbReference type="SUPFAM" id="SSF56176">
    <property type="entry name" value="FAD-binding/transporter-associated domain-like"/>
    <property type="match status" value="1"/>
</dbReference>
<dbReference type="InterPro" id="IPR016166">
    <property type="entry name" value="FAD-bd_PCMH"/>
</dbReference>
<evidence type="ECO:0000313" key="4">
    <source>
        <dbReference type="Proteomes" id="UP000222542"/>
    </source>
</evidence>
<dbReference type="GO" id="GO:0071949">
    <property type="term" value="F:FAD binding"/>
    <property type="evidence" value="ECO:0007669"/>
    <property type="project" value="InterPro"/>
</dbReference>
<dbReference type="InterPro" id="IPR036884">
    <property type="entry name" value="2Fe-2S-bd_dom_sf"/>
</dbReference>
<evidence type="ECO:0000313" key="3">
    <source>
        <dbReference type="EMBL" id="PHT68942.1"/>
    </source>
</evidence>
<dbReference type="GO" id="GO:0016491">
    <property type="term" value="F:oxidoreductase activity"/>
    <property type="evidence" value="ECO:0007669"/>
    <property type="project" value="InterPro"/>
</dbReference>
<dbReference type="InterPro" id="IPR016208">
    <property type="entry name" value="Ald_Oxase/xanthine_DH-like"/>
</dbReference>
<dbReference type="InterPro" id="IPR016167">
    <property type="entry name" value="FAD-bd_PCMH_sub1"/>
</dbReference>
<dbReference type="EMBL" id="AYRZ02000011">
    <property type="protein sequence ID" value="PHT68942.1"/>
    <property type="molecule type" value="Genomic_DNA"/>
</dbReference>
<dbReference type="Gene3D" id="3.30.43.10">
    <property type="entry name" value="Uridine Diphospho-n-acetylenolpyruvylglucosamine Reductase, domain 2"/>
    <property type="match status" value="1"/>
</dbReference>
<evidence type="ECO:0000256" key="1">
    <source>
        <dbReference type="ARBA" id="ARBA00001974"/>
    </source>
</evidence>
<proteinExistence type="predicted"/>
<reference evidence="3 4" key="2">
    <citation type="journal article" date="2017" name="Genome Biol.">
        <title>New reference genome sequences of hot pepper reveal the massive evolution of plant disease-resistance genes by retroduplication.</title>
        <authorList>
            <person name="Kim S."/>
            <person name="Park J."/>
            <person name="Yeom S.I."/>
            <person name="Kim Y.M."/>
            <person name="Seo E."/>
            <person name="Kim K.T."/>
            <person name="Kim M.S."/>
            <person name="Lee J.M."/>
            <person name="Cheong K."/>
            <person name="Shin H.S."/>
            <person name="Kim S.B."/>
            <person name="Han K."/>
            <person name="Lee J."/>
            <person name="Park M."/>
            <person name="Lee H.A."/>
            <person name="Lee H.Y."/>
            <person name="Lee Y."/>
            <person name="Oh S."/>
            <person name="Lee J.H."/>
            <person name="Choi E."/>
            <person name="Choi E."/>
            <person name="Lee S.E."/>
            <person name="Jeon J."/>
            <person name="Kim H."/>
            <person name="Choi G."/>
            <person name="Song H."/>
            <person name="Lee J."/>
            <person name="Lee S.C."/>
            <person name="Kwon J.K."/>
            <person name="Lee H.Y."/>
            <person name="Koo N."/>
            <person name="Hong Y."/>
            <person name="Kim R.W."/>
            <person name="Kang W.H."/>
            <person name="Huh J.H."/>
            <person name="Kang B.C."/>
            <person name="Yang T.J."/>
            <person name="Lee Y.H."/>
            <person name="Bennetzen J.L."/>
            <person name="Choi D."/>
        </authorList>
    </citation>
    <scope>NUCLEOTIDE SEQUENCE [LARGE SCALE GENOMIC DNA]</scope>
    <source>
        <strain evidence="4">cv. CM334</strain>
    </source>
</reference>
<dbReference type="Gene3D" id="3.30.390.50">
    <property type="entry name" value="CO dehydrogenase flavoprotein, C-terminal domain"/>
    <property type="match status" value="1"/>
</dbReference>
<dbReference type="InterPro" id="IPR002346">
    <property type="entry name" value="Mopterin_DH_FAD-bd"/>
</dbReference>
<sequence length="427" mass="48029">MVVQLLQVKALGTPEMVFMLFMKVCRFPCFSMWLLHSWHVANLCRCTGYRPIADACKTFVADVDIEDLGINSFWEKGDSKETKVSKLPPYDPTKNFSTYPEFLKRESTKNLDSSRYPWYSPVSIEELRSLLNSKVMENDASYASFKLVVGNTCSVHYKETQRYNHYVDIKHVPEPSIINEDQTGIEVGATVTIAKFISFLNEESKIKFGSYGKLVSEKLAYHMEKIILFDTYRAAPPPHGNALAYVNVSFQADVSLSQNDILINNIQLAFGDYGTKHATRAKKVEEYLNGKILNVHVLYDARKLVKLTVVPEDGTLHPENRSSLAVNFVFEFLYPFTDVHSSISGGLLGGINDTAADEVSVSSNDSCISRQSHPTRWRKNCSCGEHFMSPSAQVADSQRSADVAAMMALVEYDTENIVIASKMTHLY</sequence>
<comment type="cofactor">
    <cofactor evidence="1">
        <name>FAD</name>
        <dbReference type="ChEBI" id="CHEBI:57692"/>
    </cofactor>
</comment>
<accession>A0A2G2YGR2</accession>
<dbReference type="STRING" id="4072.A0A2G2YGR2"/>
<dbReference type="PANTHER" id="PTHR11908:SF133">
    <property type="entry name" value="ABSCISIC-ALDEHYDE OXIDASE-LIKE"/>
    <property type="match status" value="1"/>
</dbReference>
<reference evidence="3 4" key="1">
    <citation type="journal article" date="2014" name="Nat. Genet.">
        <title>Genome sequence of the hot pepper provides insights into the evolution of pungency in Capsicum species.</title>
        <authorList>
            <person name="Kim S."/>
            <person name="Park M."/>
            <person name="Yeom S.I."/>
            <person name="Kim Y.M."/>
            <person name="Lee J.M."/>
            <person name="Lee H.A."/>
            <person name="Seo E."/>
            <person name="Choi J."/>
            <person name="Cheong K."/>
            <person name="Kim K.T."/>
            <person name="Jung K."/>
            <person name="Lee G.W."/>
            <person name="Oh S.K."/>
            <person name="Bae C."/>
            <person name="Kim S.B."/>
            <person name="Lee H.Y."/>
            <person name="Kim S.Y."/>
            <person name="Kim M.S."/>
            <person name="Kang B.C."/>
            <person name="Jo Y.D."/>
            <person name="Yang H.B."/>
            <person name="Jeong H.J."/>
            <person name="Kang W.H."/>
            <person name="Kwon J.K."/>
            <person name="Shin C."/>
            <person name="Lim J.Y."/>
            <person name="Park J.H."/>
            <person name="Huh J.H."/>
            <person name="Kim J.S."/>
            <person name="Kim B.D."/>
            <person name="Cohen O."/>
            <person name="Paran I."/>
            <person name="Suh M.C."/>
            <person name="Lee S.B."/>
            <person name="Kim Y.K."/>
            <person name="Shin Y."/>
            <person name="Noh S.J."/>
            <person name="Park J."/>
            <person name="Seo Y.S."/>
            <person name="Kwon S.Y."/>
            <person name="Kim H.A."/>
            <person name="Park J.M."/>
            <person name="Kim H.J."/>
            <person name="Choi S.B."/>
            <person name="Bosland P.W."/>
            <person name="Reeves G."/>
            <person name="Jo S.H."/>
            <person name="Lee B.W."/>
            <person name="Cho H.T."/>
            <person name="Choi H.S."/>
            <person name="Lee M.S."/>
            <person name="Yu Y."/>
            <person name="Do Choi Y."/>
            <person name="Park B.S."/>
            <person name="van Deynze A."/>
            <person name="Ashrafi H."/>
            <person name="Hill T."/>
            <person name="Kim W.T."/>
            <person name="Pai H.S."/>
            <person name="Ahn H.K."/>
            <person name="Yeam I."/>
            <person name="Giovannoni J.J."/>
            <person name="Rose J.K."/>
            <person name="Sorensen I."/>
            <person name="Lee S.J."/>
            <person name="Kim R.W."/>
            <person name="Choi I.Y."/>
            <person name="Choi B.S."/>
            <person name="Lim J.S."/>
            <person name="Lee Y.H."/>
            <person name="Choi D."/>
        </authorList>
    </citation>
    <scope>NUCLEOTIDE SEQUENCE [LARGE SCALE GENOMIC DNA]</scope>
    <source>
        <strain evidence="4">cv. CM334</strain>
    </source>
</reference>
<dbReference type="SUPFAM" id="SSF55447">
    <property type="entry name" value="CO dehydrogenase flavoprotein C-terminal domain-like"/>
    <property type="match status" value="1"/>
</dbReference>
<protein>
    <recommendedName>
        <fullName evidence="2">FAD-binding PCMH-type domain-containing protein</fullName>
    </recommendedName>
</protein>
<dbReference type="InterPro" id="IPR036318">
    <property type="entry name" value="FAD-bd_PCMH-like_sf"/>
</dbReference>
<dbReference type="PROSITE" id="PS51387">
    <property type="entry name" value="FAD_PCMH"/>
    <property type="match status" value="1"/>
</dbReference>
<evidence type="ECO:0000259" key="2">
    <source>
        <dbReference type="PROSITE" id="PS51387"/>
    </source>
</evidence>
<dbReference type="InterPro" id="IPR005107">
    <property type="entry name" value="CO_DH_flav_C"/>
</dbReference>